<dbReference type="RefSeq" id="WP_135071818.1">
    <property type="nucleotide sequence ID" value="NZ_SPSB01000002.1"/>
</dbReference>
<dbReference type="Proteomes" id="UP000297647">
    <property type="component" value="Unassembled WGS sequence"/>
</dbReference>
<evidence type="ECO:0000256" key="3">
    <source>
        <dbReference type="ARBA" id="ARBA00022692"/>
    </source>
</evidence>
<feature type="transmembrane region" description="Helical" evidence="6">
    <location>
        <begin position="382"/>
        <end position="400"/>
    </location>
</feature>
<dbReference type="PANTHER" id="PTHR30250">
    <property type="entry name" value="PST FAMILY PREDICTED COLANIC ACID TRANSPORTER"/>
    <property type="match status" value="1"/>
</dbReference>
<protein>
    <submittedName>
        <fullName evidence="7">Uncharacterized protein</fullName>
    </submittedName>
</protein>
<keyword evidence="4 6" id="KW-1133">Transmembrane helix</keyword>
<dbReference type="Pfam" id="PF13440">
    <property type="entry name" value="Polysacc_synt_3"/>
    <property type="match status" value="1"/>
</dbReference>
<feature type="transmembrane region" description="Helical" evidence="6">
    <location>
        <begin position="12"/>
        <end position="30"/>
    </location>
</feature>
<evidence type="ECO:0000313" key="7">
    <source>
        <dbReference type="EMBL" id="TFV95584.1"/>
    </source>
</evidence>
<keyword evidence="5 6" id="KW-0472">Membrane</keyword>
<gene>
    <name evidence="7" type="ORF">E4S40_05025</name>
</gene>
<evidence type="ECO:0000256" key="4">
    <source>
        <dbReference type="ARBA" id="ARBA00022989"/>
    </source>
</evidence>
<evidence type="ECO:0000256" key="5">
    <source>
        <dbReference type="ARBA" id="ARBA00023136"/>
    </source>
</evidence>
<accession>A0A4Y9QSV9</accession>
<evidence type="ECO:0000313" key="8">
    <source>
        <dbReference type="Proteomes" id="UP000297647"/>
    </source>
</evidence>
<dbReference type="AlphaFoldDB" id="A0A4Y9QSV9"/>
<feature type="transmembrane region" description="Helical" evidence="6">
    <location>
        <begin position="76"/>
        <end position="97"/>
    </location>
</feature>
<reference evidence="7 8" key="1">
    <citation type="submission" date="2019-03" db="EMBL/GenBank/DDBJ databases">
        <title>Algoriphagus sp. nov, a new strain isolated from root system soil of mangrove plant Kandelia.</title>
        <authorList>
            <person name="Yin Q."/>
            <person name="Wang K."/>
            <person name="Song Z."/>
        </authorList>
    </citation>
    <scope>NUCLEOTIDE SEQUENCE [LARGE SCALE GENOMIC DNA]</scope>
    <source>
        <strain evidence="7 8">XY-J91</strain>
    </source>
</reference>
<name>A0A4Y9QSV9_9BACT</name>
<feature type="transmembrane region" description="Helical" evidence="6">
    <location>
        <begin position="292"/>
        <end position="310"/>
    </location>
</feature>
<organism evidence="7 8">
    <name type="scientific">Algoriphagus kandeliae</name>
    <dbReference type="NCBI Taxonomy" id="2562278"/>
    <lineage>
        <taxon>Bacteria</taxon>
        <taxon>Pseudomonadati</taxon>
        <taxon>Bacteroidota</taxon>
        <taxon>Cytophagia</taxon>
        <taxon>Cytophagales</taxon>
        <taxon>Cyclobacteriaceae</taxon>
        <taxon>Algoriphagus</taxon>
    </lineage>
</organism>
<comment type="caution">
    <text evidence="7">The sequence shown here is derived from an EMBL/GenBank/DDBJ whole genome shotgun (WGS) entry which is preliminary data.</text>
</comment>
<evidence type="ECO:0000256" key="1">
    <source>
        <dbReference type="ARBA" id="ARBA00004651"/>
    </source>
</evidence>
<feature type="transmembrane region" description="Helical" evidence="6">
    <location>
        <begin position="36"/>
        <end position="55"/>
    </location>
</feature>
<keyword evidence="8" id="KW-1185">Reference proteome</keyword>
<comment type="subcellular location">
    <subcellularLocation>
        <location evidence="1">Cell membrane</location>
        <topology evidence="1">Multi-pass membrane protein</topology>
    </subcellularLocation>
</comment>
<dbReference type="InterPro" id="IPR050833">
    <property type="entry name" value="Poly_Biosynth_Transport"/>
</dbReference>
<keyword evidence="2" id="KW-1003">Cell membrane</keyword>
<dbReference type="PANTHER" id="PTHR30250:SF11">
    <property type="entry name" value="O-ANTIGEN TRANSPORTER-RELATED"/>
    <property type="match status" value="1"/>
</dbReference>
<sequence>MRASLIKQLAGAMGGQVFFLLSNMLFFMLAAKNLNAESFAAWGMYQMLIALIDGIRQGFIHNGLTRFLLQEPKEEGTIVGSGILIHFAFIVLIYPFLLLLSGPLATFFEMPTLEILMPYSILSLLGLGSLQTFFNLLFAKNKSKTYFSVTATYLLVSSLGMGGLMLSNNVNLVSLILLQSGAAVLVLAWSFWEKNWIRIQLPNRFWVGSLLQFGKHVAGTNALSLLFQKADLLMIAYFLGSEEVALFLVAGKVLQYVELPLTAISPWIYPRIATASRSNQSIHLNLEYSRSILLLFVLLLPGGLMVLLFTETCITWISSASYSEAVSLVTILVISSFAKPWGRVFGMSLDAAGKPDVNFQMLALSLVINVVLNATLIPLWGLLGAVVATGSSVVLTIAIGQIRLKNYLPILGFGQRVKLLSQSIINHLNKKSHEFNFR</sequence>
<evidence type="ECO:0000256" key="6">
    <source>
        <dbReference type="SAM" id="Phobius"/>
    </source>
</evidence>
<feature type="transmembrane region" description="Helical" evidence="6">
    <location>
        <begin position="145"/>
        <end position="166"/>
    </location>
</feature>
<evidence type="ECO:0000256" key="2">
    <source>
        <dbReference type="ARBA" id="ARBA00022475"/>
    </source>
</evidence>
<dbReference type="EMBL" id="SPSB01000002">
    <property type="protein sequence ID" value="TFV95584.1"/>
    <property type="molecule type" value="Genomic_DNA"/>
</dbReference>
<proteinExistence type="predicted"/>
<dbReference type="GO" id="GO:0005886">
    <property type="term" value="C:plasma membrane"/>
    <property type="evidence" value="ECO:0007669"/>
    <property type="project" value="UniProtKB-SubCell"/>
</dbReference>
<feature type="transmembrane region" description="Helical" evidence="6">
    <location>
        <begin position="117"/>
        <end position="138"/>
    </location>
</feature>
<feature type="transmembrane region" description="Helical" evidence="6">
    <location>
        <begin position="316"/>
        <end position="338"/>
    </location>
</feature>
<feature type="transmembrane region" description="Helical" evidence="6">
    <location>
        <begin position="172"/>
        <end position="192"/>
    </location>
</feature>
<keyword evidence="3 6" id="KW-0812">Transmembrane</keyword>
<dbReference type="OrthoDB" id="650636at2"/>